<dbReference type="Proteomes" id="UP000612855">
    <property type="component" value="Unassembled WGS sequence"/>
</dbReference>
<name>A0A917A567_9RHOB</name>
<accession>A0A917A567</accession>
<evidence type="ECO:0000313" key="4">
    <source>
        <dbReference type="Proteomes" id="UP000612855"/>
    </source>
</evidence>
<evidence type="ECO:0000256" key="1">
    <source>
        <dbReference type="ARBA" id="ARBA00008984"/>
    </source>
</evidence>
<evidence type="ECO:0000313" key="3">
    <source>
        <dbReference type="EMBL" id="GGE25673.1"/>
    </source>
</evidence>
<organism evidence="3 4">
    <name type="scientific">Primorskyibacter flagellatus</name>
    <dbReference type="NCBI Taxonomy" id="1387277"/>
    <lineage>
        <taxon>Bacteria</taxon>
        <taxon>Pseudomonadati</taxon>
        <taxon>Pseudomonadota</taxon>
        <taxon>Alphaproteobacteria</taxon>
        <taxon>Rhodobacterales</taxon>
        <taxon>Roseobacteraceae</taxon>
        <taxon>Primorskyibacter</taxon>
    </lineage>
</organism>
<gene>
    <name evidence="3" type="ORF">GCM10011360_12620</name>
</gene>
<dbReference type="AlphaFoldDB" id="A0A917A567"/>
<evidence type="ECO:0000259" key="2">
    <source>
        <dbReference type="PROSITE" id="PS01148"/>
    </source>
</evidence>
<dbReference type="InterPro" id="IPR036868">
    <property type="entry name" value="TusA-like_sf"/>
</dbReference>
<dbReference type="PANTHER" id="PTHR33279">
    <property type="entry name" value="SULFUR CARRIER PROTEIN YEDF-RELATED"/>
    <property type="match status" value="1"/>
</dbReference>
<protein>
    <recommendedName>
        <fullName evidence="2">UPF0033 domain-containing protein</fullName>
    </recommendedName>
</protein>
<dbReference type="PROSITE" id="PS01148">
    <property type="entry name" value="UPF0033"/>
    <property type="match status" value="1"/>
</dbReference>
<reference evidence="4" key="1">
    <citation type="journal article" date="2019" name="Int. J. Syst. Evol. Microbiol.">
        <title>The Global Catalogue of Microorganisms (GCM) 10K type strain sequencing project: providing services to taxonomists for standard genome sequencing and annotation.</title>
        <authorList>
            <consortium name="The Broad Institute Genomics Platform"/>
            <consortium name="The Broad Institute Genome Sequencing Center for Infectious Disease"/>
            <person name="Wu L."/>
            <person name="Ma J."/>
        </authorList>
    </citation>
    <scope>NUCLEOTIDE SEQUENCE [LARGE SCALE GENOMIC DNA]</scope>
    <source>
        <strain evidence="4">CGMCC 1.12664</strain>
    </source>
</reference>
<dbReference type="SUPFAM" id="SSF64307">
    <property type="entry name" value="SirA-like"/>
    <property type="match status" value="1"/>
</dbReference>
<proteinExistence type="inferred from homology"/>
<dbReference type="EMBL" id="BMFJ01000001">
    <property type="protein sequence ID" value="GGE25673.1"/>
    <property type="molecule type" value="Genomic_DNA"/>
</dbReference>
<sequence length="97" mass="10317">MERLVGQRLRRLGRGSIGAGMTVDIDALGLLCPLPVLKLRKRLEGVPVGAEVSILTDDPVAVIDIPVFCRDGGHEVVDSREDAGGLVFRVRKGSAQG</sequence>
<dbReference type="CDD" id="cd00291">
    <property type="entry name" value="SirA_YedF_YeeD"/>
    <property type="match status" value="1"/>
</dbReference>
<feature type="domain" description="UPF0033" evidence="2">
    <location>
        <begin position="25"/>
        <end position="49"/>
    </location>
</feature>
<comment type="caution">
    <text evidence="3">The sequence shown here is derived from an EMBL/GenBank/DDBJ whole genome shotgun (WGS) entry which is preliminary data.</text>
</comment>
<dbReference type="PANTHER" id="PTHR33279:SF2">
    <property type="entry name" value="SULFUR CARRIER PROTEIN TUSA"/>
    <property type="match status" value="1"/>
</dbReference>
<keyword evidence="4" id="KW-1185">Reference proteome</keyword>
<dbReference type="Gene3D" id="3.30.110.40">
    <property type="entry name" value="TusA-like domain"/>
    <property type="match status" value="1"/>
</dbReference>
<comment type="similarity">
    <text evidence="1">Belongs to the sulfur carrier protein TusA family.</text>
</comment>
<dbReference type="Pfam" id="PF01206">
    <property type="entry name" value="TusA"/>
    <property type="match status" value="1"/>
</dbReference>
<dbReference type="InterPro" id="IPR001455">
    <property type="entry name" value="TusA-like"/>
</dbReference>